<dbReference type="EMBL" id="JAVNWW010000001">
    <property type="protein sequence ID" value="MDU0808027.1"/>
    <property type="molecule type" value="Genomic_DNA"/>
</dbReference>
<evidence type="ECO:0000313" key="2">
    <source>
        <dbReference type="EMBL" id="MDU0808027.1"/>
    </source>
</evidence>
<dbReference type="RefSeq" id="WP_316070273.1">
    <property type="nucleotide sequence ID" value="NZ_JAVNWW010000001.1"/>
</dbReference>
<reference evidence="2 3" key="1">
    <citation type="submission" date="2023-09" db="EMBL/GenBank/DDBJ databases">
        <title>Aquirufa genomes.</title>
        <authorList>
            <person name="Pitt A."/>
        </authorList>
    </citation>
    <scope>NUCLEOTIDE SEQUENCE [LARGE SCALE GENOMIC DNA]</scope>
    <source>
        <strain evidence="2 3">LEOWEIH-7C</strain>
    </source>
</reference>
<feature type="coiled-coil region" evidence="1">
    <location>
        <begin position="33"/>
        <end position="64"/>
    </location>
</feature>
<dbReference type="Proteomes" id="UP001249959">
    <property type="component" value="Unassembled WGS sequence"/>
</dbReference>
<organism evidence="2 3">
    <name type="scientific">Aquirufa regiilacus</name>
    <dbReference type="NCBI Taxonomy" id="3024868"/>
    <lineage>
        <taxon>Bacteria</taxon>
        <taxon>Pseudomonadati</taxon>
        <taxon>Bacteroidota</taxon>
        <taxon>Cytophagia</taxon>
        <taxon>Cytophagales</taxon>
        <taxon>Flectobacillaceae</taxon>
        <taxon>Aquirufa</taxon>
    </lineage>
</organism>
<protein>
    <submittedName>
        <fullName evidence="2">Uncharacterized protein</fullName>
    </submittedName>
</protein>
<name>A0ABU3TQ79_9BACT</name>
<gene>
    <name evidence="2" type="ORF">PQG45_03140</name>
</gene>
<proteinExistence type="predicted"/>
<evidence type="ECO:0000313" key="3">
    <source>
        <dbReference type="Proteomes" id="UP001249959"/>
    </source>
</evidence>
<keyword evidence="1" id="KW-0175">Coiled coil</keyword>
<sequence length="68" mass="8188">MGFWDTFVRVWHVRTSARIQSGIENYLDEQKRMNELNGNISSILNELEKKNDAWENEFEKIKKNDENK</sequence>
<evidence type="ECO:0000256" key="1">
    <source>
        <dbReference type="SAM" id="Coils"/>
    </source>
</evidence>
<comment type="caution">
    <text evidence="2">The sequence shown here is derived from an EMBL/GenBank/DDBJ whole genome shotgun (WGS) entry which is preliminary data.</text>
</comment>
<keyword evidence="3" id="KW-1185">Reference proteome</keyword>
<accession>A0ABU3TQ79</accession>